<dbReference type="Proteomes" id="UP001175227">
    <property type="component" value="Unassembled WGS sequence"/>
</dbReference>
<reference evidence="1" key="1">
    <citation type="submission" date="2023-06" db="EMBL/GenBank/DDBJ databases">
        <authorList>
            <consortium name="Lawrence Berkeley National Laboratory"/>
            <person name="Ahrendt S."/>
            <person name="Sahu N."/>
            <person name="Indic B."/>
            <person name="Wong-Bajracharya J."/>
            <person name="Merenyi Z."/>
            <person name="Ke H.-M."/>
            <person name="Monk M."/>
            <person name="Kocsube S."/>
            <person name="Drula E."/>
            <person name="Lipzen A."/>
            <person name="Balint B."/>
            <person name="Henrissat B."/>
            <person name="Andreopoulos B."/>
            <person name="Martin F.M."/>
            <person name="Harder C.B."/>
            <person name="Rigling D."/>
            <person name="Ford K.L."/>
            <person name="Foster G.D."/>
            <person name="Pangilinan J."/>
            <person name="Papanicolaou A."/>
            <person name="Barry K."/>
            <person name="LaButti K."/>
            <person name="Viragh M."/>
            <person name="Koriabine M."/>
            <person name="Yan M."/>
            <person name="Riley R."/>
            <person name="Champramary S."/>
            <person name="Plett K.L."/>
            <person name="Tsai I.J."/>
            <person name="Slot J."/>
            <person name="Sipos G."/>
            <person name="Plett J."/>
            <person name="Nagy L.G."/>
            <person name="Grigoriev I.V."/>
        </authorList>
    </citation>
    <scope>NUCLEOTIDE SEQUENCE</scope>
    <source>
        <strain evidence="1">ICMP 16352</strain>
    </source>
</reference>
<dbReference type="AlphaFoldDB" id="A0AA39PEE5"/>
<keyword evidence="2" id="KW-1185">Reference proteome</keyword>
<protein>
    <submittedName>
        <fullName evidence="1">Uncharacterized protein</fullName>
    </submittedName>
</protein>
<evidence type="ECO:0000313" key="1">
    <source>
        <dbReference type="EMBL" id="KAK0482271.1"/>
    </source>
</evidence>
<gene>
    <name evidence="1" type="ORF">IW261DRAFT_1678000</name>
</gene>
<dbReference type="EMBL" id="JAUEPR010000007">
    <property type="protein sequence ID" value="KAK0482271.1"/>
    <property type="molecule type" value="Genomic_DNA"/>
</dbReference>
<organism evidence="1 2">
    <name type="scientific">Armillaria novae-zelandiae</name>
    <dbReference type="NCBI Taxonomy" id="153914"/>
    <lineage>
        <taxon>Eukaryota</taxon>
        <taxon>Fungi</taxon>
        <taxon>Dikarya</taxon>
        <taxon>Basidiomycota</taxon>
        <taxon>Agaricomycotina</taxon>
        <taxon>Agaricomycetes</taxon>
        <taxon>Agaricomycetidae</taxon>
        <taxon>Agaricales</taxon>
        <taxon>Marasmiineae</taxon>
        <taxon>Physalacriaceae</taxon>
        <taxon>Armillaria</taxon>
    </lineage>
</organism>
<evidence type="ECO:0000313" key="2">
    <source>
        <dbReference type="Proteomes" id="UP001175227"/>
    </source>
</evidence>
<accession>A0AA39PEE5</accession>
<sequence>MFGSSTVFSVPVAIKPFPLVCPSARTFVTVFLHSTWLNSLCEWIIVWQGEGWKLKLKLKDGAGVTITLYTRWTGEVAVKGLHSFSADVKFSSAFGWTNSYSPDFVDGCPFTQNVYITMSAILTFWKSEFAPRRHIKFWGAKSGAWAKAGIRTWVVQNCSTFLNHVFLATEFCCETMYRVPASKGQMLRWSGRHWGLLQLTYLYEDPGPPPPFKTGTGSGMMYQIGASRGMPMTVCSILDVFFSLLNGVSIGRDEIHGFLVDDFLTPAQESNTGRLFSTPWNPSRLIK</sequence>
<comment type="caution">
    <text evidence="1">The sequence shown here is derived from an EMBL/GenBank/DDBJ whole genome shotgun (WGS) entry which is preliminary data.</text>
</comment>
<name>A0AA39PEE5_9AGAR</name>
<proteinExistence type="predicted"/>